<dbReference type="EMBL" id="SAWZ01000007">
    <property type="protein sequence ID" value="RXR03449.1"/>
    <property type="molecule type" value="Genomic_DNA"/>
</dbReference>
<name>A0A4V1N0W3_9GAMM</name>
<evidence type="ECO:0000313" key="2">
    <source>
        <dbReference type="Proteomes" id="UP000289784"/>
    </source>
</evidence>
<proteinExistence type="predicted"/>
<dbReference type="AlphaFoldDB" id="A0A4V1N0W3"/>
<gene>
    <name evidence="1" type="ORF">EPA99_13500</name>
</gene>
<dbReference type="Proteomes" id="UP000289784">
    <property type="component" value="Unassembled WGS sequence"/>
</dbReference>
<comment type="caution">
    <text evidence="1">The sequence shown here is derived from an EMBL/GenBank/DDBJ whole genome shotgun (WGS) entry which is preliminary data.</text>
</comment>
<accession>A0A4V1N0W3</accession>
<reference evidence="1 2" key="1">
    <citation type="submission" date="2019-01" db="EMBL/GenBank/DDBJ databases">
        <title>Pseudoxanthomonas composti sp. nov., isolated from compost.</title>
        <authorList>
            <person name="Yang G."/>
        </authorList>
    </citation>
    <scope>NUCLEOTIDE SEQUENCE [LARGE SCALE GENOMIC DNA]</scope>
    <source>
        <strain evidence="1 2">GSS15</strain>
    </source>
</reference>
<organism evidence="1 2">
    <name type="scientific">Pseudoxanthomonas composti</name>
    <dbReference type="NCBI Taxonomy" id="2137479"/>
    <lineage>
        <taxon>Bacteria</taxon>
        <taxon>Pseudomonadati</taxon>
        <taxon>Pseudomonadota</taxon>
        <taxon>Gammaproteobacteria</taxon>
        <taxon>Lysobacterales</taxon>
        <taxon>Lysobacteraceae</taxon>
        <taxon>Pseudoxanthomonas</taxon>
    </lineage>
</organism>
<sequence length="149" mass="15628">MNLVKVGFLGLLAAVALLAARAYLKEAEPRVLASASLPRTGQAGGARGFVQMPLPDGLPGDRVVIFAPADCPSAAAQRADALARHLDKAGIPYQHSQEASFSHLASREEADRVAAVMQGGIPVVFVRSRARANPAVEEVVAEYRAGGMR</sequence>
<dbReference type="RefSeq" id="WP_129471761.1">
    <property type="nucleotide sequence ID" value="NZ_SAWZ01000007.1"/>
</dbReference>
<protein>
    <submittedName>
        <fullName evidence="1">Uncharacterized protein</fullName>
    </submittedName>
</protein>
<evidence type="ECO:0000313" key="1">
    <source>
        <dbReference type="EMBL" id="RXR03449.1"/>
    </source>
</evidence>
<dbReference type="OrthoDB" id="5974995at2"/>
<keyword evidence="2" id="KW-1185">Reference proteome</keyword>